<feature type="transmembrane region" description="Helical" evidence="8">
    <location>
        <begin position="188"/>
        <end position="209"/>
    </location>
</feature>
<dbReference type="GO" id="GO:0009103">
    <property type="term" value="P:lipopolysaccharide biosynthetic process"/>
    <property type="evidence" value="ECO:0007669"/>
    <property type="project" value="UniProtKB-ARBA"/>
</dbReference>
<keyword evidence="6 8" id="KW-1133">Transmembrane helix</keyword>
<keyword evidence="11" id="KW-1185">Reference proteome</keyword>
<dbReference type="GO" id="GO:0016763">
    <property type="term" value="F:pentosyltransferase activity"/>
    <property type="evidence" value="ECO:0007669"/>
    <property type="project" value="TreeGrafter"/>
</dbReference>
<feature type="transmembrane region" description="Helical" evidence="8">
    <location>
        <begin position="264"/>
        <end position="287"/>
    </location>
</feature>
<dbReference type="AlphaFoldDB" id="A0AAE2YPI0"/>
<keyword evidence="2" id="KW-1003">Cell membrane</keyword>
<keyword evidence="3" id="KW-0328">Glycosyltransferase</keyword>
<evidence type="ECO:0000256" key="8">
    <source>
        <dbReference type="SAM" id="Phobius"/>
    </source>
</evidence>
<evidence type="ECO:0000256" key="2">
    <source>
        <dbReference type="ARBA" id="ARBA00022475"/>
    </source>
</evidence>
<gene>
    <name evidence="10" type="ORF">HFQ13_06505</name>
</gene>
<comment type="subcellular location">
    <subcellularLocation>
        <location evidence="1">Cell membrane</location>
        <topology evidence="1">Multi-pass membrane protein</topology>
    </subcellularLocation>
</comment>
<dbReference type="EMBL" id="JAAXYO010000085">
    <property type="protein sequence ID" value="MBU2787855.1"/>
    <property type="molecule type" value="Genomic_DNA"/>
</dbReference>
<proteinExistence type="predicted"/>
<feature type="transmembrane region" description="Helical" evidence="8">
    <location>
        <begin position="360"/>
        <end position="380"/>
    </location>
</feature>
<evidence type="ECO:0000256" key="5">
    <source>
        <dbReference type="ARBA" id="ARBA00022692"/>
    </source>
</evidence>
<evidence type="ECO:0000256" key="3">
    <source>
        <dbReference type="ARBA" id="ARBA00022676"/>
    </source>
</evidence>
<evidence type="ECO:0000313" key="11">
    <source>
        <dbReference type="Proteomes" id="UP001197378"/>
    </source>
</evidence>
<dbReference type="InterPro" id="IPR050297">
    <property type="entry name" value="LipidA_mod_glycosyltrf_83"/>
</dbReference>
<dbReference type="PANTHER" id="PTHR33908">
    <property type="entry name" value="MANNOSYLTRANSFERASE YKCB-RELATED"/>
    <property type="match status" value="1"/>
</dbReference>
<feature type="domain" description="Glycosyltransferase RgtA/B/C/D-like" evidence="9">
    <location>
        <begin position="67"/>
        <end position="229"/>
    </location>
</feature>
<feature type="transmembrane region" description="Helical" evidence="8">
    <location>
        <begin position="308"/>
        <end position="330"/>
    </location>
</feature>
<feature type="transmembrane region" description="Helical" evidence="8">
    <location>
        <begin position="143"/>
        <end position="160"/>
    </location>
</feature>
<reference evidence="10" key="1">
    <citation type="journal article" date="2021" name="ISME J.">
        <title>Genomic evolution of the class Acidithiobacillia: deep-branching Proteobacteria living in extreme acidic conditions.</title>
        <authorList>
            <person name="Moya-Beltran A."/>
            <person name="Beard S."/>
            <person name="Rojas-Villalobos C."/>
            <person name="Issotta F."/>
            <person name="Gallardo Y."/>
            <person name="Ulloa R."/>
            <person name="Giaveno A."/>
            <person name="Degli Esposti M."/>
            <person name="Johnson D.B."/>
            <person name="Quatrini R."/>
        </authorList>
    </citation>
    <scope>NUCLEOTIDE SEQUENCE</scope>
    <source>
        <strain evidence="10">VAN18-1</strain>
    </source>
</reference>
<dbReference type="RefSeq" id="WP_215870783.1">
    <property type="nucleotide sequence ID" value="NZ_JAAXYO010000085.1"/>
</dbReference>
<feature type="transmembrane region" description="Helical" evidence="8">
    <location>
        <begin position="12"/>
        <end position="30"/>
    </location>
</feature>
<dbReference type="InterPro" id="IPR038731">
    <property type="entry name" value="RgtA/B/C-like"/>
</dbReference>
<keyword evidence="7 8" id="KW-0472">Membrane</keyword>
<feature type="transmembrane region" description="Helical" evidence="8">
    <location>
        <begin position="392"/>
        <end position="410"/>
    </location>
</feature>
<dbReference type="PANTHER" id="PTHR33908:SF3">
    <property type="entry name" value="UNDECAPRENYL PHOSPHATE-ALPHA-4-AMINO-4-DEOXY-L-ARABINOSE ARABINOSYL TRANSFERASE"/>
    <property type="match status" value="1"/>
</dbReference>
<evidence type="ECO:0000259" key="9">
    <source>
        <dbReference type="Pfam" id="PF13231"/>
    </source>
</evidence>
<evidence type="ECO:0000256" key="7">
    <source>
        <dbReference type="ARBA" id="ARBA00023136"/>
    </source>
</evidence>
<dbReference type="Proteomes" id="UP001197378">
    <property type="component" value="Unassembled WGS sequence"/>
</dbReference>
<evidence type="ECO:0000256" key="6">
    <source>
        <dbReference type="ARBA" id="ARBA00022989"/>
    </source>
</evidence>
<evidence type="ECO:0000256" key="4">
    <source>
        <dbReference type="ARBA" id="ARBA00022679"/>
    </source>
</evidence>
<dbReference type="GO" id="GO:0010041">
    <property type="term" value="P:response to iron(III) ion"/>
    <property type="evidence" value="ECO:0007669"/>
    <property type="project" value="TreeGrafter"/>
</dbReference>
<keyword evidence="4" id="KW-0808">Transferase</keyword>
<comment type="caution">
    <text evidence="10">The sequence shown here is derived from an EMBL/GenBank/DDBJ whole genome shotgun (WGS) entry which is preliminary data.</text>
</comment>
<protein>
    <submittedName>
        <fullName evidence="10">Glycosyltransferase family 39 protein</fullName>
    </submittedName>
</protein>
<feature type="transmembrane region" description="Helical" evidence="8">
    <location>
        <begin position="167"/>
        <end position="182"/>
    </location>
</feature>
<evidence type="ECO:0000256" key="1">
    <source>
        <dbReference type="ARBA" id="ARBA00004651"/>
    </source>
</evidence>
<feature type="transmembrane region" description="Helical" evidence="8">
    <location>
        <begin position="416"/>
        <end position="437"/>
    </location>
</feature>
<evidence type="ECO:0000313" key="10">
    <source>
        <dbReference type="EMBL" id="MBU2787855.1"/>
    </source>
</evidence>
<accession>A0AAE2YPI0</accession>
<feature type="transmembrane region" description="Helical" evidence="8">
    <location>
        <begin position="117"/>
        <end position="137"/>
    </location>
</feature>
<feature type="transmembrane region" description="Helical" evidence="8">
    <location>
        <begin position="88"/>
        <end position="110"/>
    </location>
</feature>
<dbReference type="GO" id="GO:0005886">
    <property type="term" value="C:plasma membrane"/>
    <property type="evidence" value="ECO:0007669"/>
    <property type="project" value="UniProtKB-SubCell"/>
</dbReference>
<dbReference type="Pfam" id="PF13231">
    <property type="entry name" value="PMT_2"/>
    <property type="match status" value="1"/>
</dbReference>
<organism evidence="10 11">
    <name type="scientific">Igneacidithiobacillus copahuensis</name>
    <dbReference type="NCBI Taxonomy" id="2724909"/>
    <lineage>
        <taxon>Bacteria</taxon>
        <taxon>Pseudomonadati</taxon>
        <taxon>Pseudomonadota</taxon>
        <taxon>Acidithiobacillia</taxon>
        <taxon>Acidithiobacillales</taxon>
        <taxon>Acidithiobacillaceae</taxon>
        <taxon>Igneacidithiobacillus</taxon>
    </lineage>
</organism>
<name>A0AAE2YPI0_9PROT</name>
<feature type="transmembrane region" description="Helical" evidence="8">
    <location>
        <begin position="216"/>
        <end position="234"/>
    </location>
</feature>
<sequence length="548" mass="62368">MQKTKTSYKYLVQSLLIFAASTLYFSWGIGNTSLWNIDEPIYAQSLKEMMANHNLILPTFNGQILPDKPILNYWMMWVGVRLFGLDSFGLRIGSAIVGALLVLLIVSVVRRMYSEKIAFLSALIIATILHSTVIFRSATPDPLLILATTAALLSFLLAYLDPQVRRNALFLCYIALALGTLDKGPIAFLLPGLIIVIFLIVQKNLHFLWQQGRLELGLPLFLILVMPWYVAVGLETHWGWDKLFLLQQNIGRFDASMQGHRGPWFYYLLSVFLGMLPWSVFLPQALLWLKRTRALTPDKQQVKNQFMLLWAVIWIVFFSLSATKLPSYVWESYPPLAILLATYLDSRLQATQKSLTKSDVLSLGVLFAIGVILTTFGGWIVPMRQPEIPRMLWLGTPYIVAALVAGVWIWRQRVLWALLSLAGGAVALSILLVFLYTPEFNRLKPSREMAEQIVHIQAGAPYRLASWQWFQPDFLFYAARGAMTIHHLQDTANIRNYMGNRPLYVVCPATDLSKLISQVESPYQAKVILIRYEIYNREKIALLRVAKP</sequence>
<keyword evidence="5 8" id="KW-0812">Transmembrane</keyword>